<dbReference type="GO" id="GO:0006534">
    <property type="term" value="P:cysteine metabolic process"/>
    <property type="evidence" value="ECO:0007669"/>
    <property type="project" value="UniProtKB-ARBA"/>
</dbReference>
<dbReference type="AlphaFoldDB" id="A0A8J6YKN7"/>
<dbReference type="InterPro" id="IPR036052">
    <property type="entry name" value="TrpB-like_PALP_sf"/>
</dbReference>
<dbReference type="Gene3D" id="3.40.50.1100">
    <property type="match status" value="2"/>
</dbReference>
<evidence type="ECO:0000256" key="6">
    <source>
        <dbReference type="ARBA" id="ARBA00079153"/>
    </source>
</evidence>
<comment type="cofactor">
    <cofactor evidence="1">
        <name>pyridoxal 5'-phosphate</name>
        <dbReference type="ChEBI" id="CHEBI:597326"/>
    </cofactor>
</comment>
<evidence type="ECO:0000313" key="9">
    <source>
        <dbReference type="EMBL" id="MBE1236178.1"/>
    </source>
</evidence>
<dbReference type="FunFam" id="3.40.50.1100:FF:000003">
    <property type="entry name" value="Cystathionine beta-synthase"/>
    <property type="match status" value="1"/>
</dbReference>
<evidence type="ECO:0000256" key="4">
    <source>
        <dbReference type="ARBA" id="ARBA00072081"/>
    </source>
</evidence>
<evidence type="ECO:0000256" key="1">
    <source>
        <dbReference type="ARBA" id="ARBA00001933"/>
    </source>
</evidence>
<reference evidence="9" key="1">
    <citation type="submission" date="2020-10" db="EMBL/GenBank/DDBJ databases">
        <title>Genome sequence of the unusual species of purple photosynthetic bacteria, Phaeovibrio sulfidiphilus DSM 23193, type strain.</title>
        <authorList>
            <person name="Kyndt J.A."/>
            <person name="Meyer T.E."/>
        </authorList>
    </citation>
    <scope>NUCLEOTIDE SEQUENCE</scope>
    <source>
        <strain evidence="9">DSM 23193</strain>
    </source>
</reference>
<dbReference type="GO" id="GO:0009069">
    <property type="term" value="P:serine family amino acid metabolic process"/>
    <property type="evidence" value="ECO:0007669"/>
    <property type="project" value="UniProtKB-ARBA"/>
</dbReference>
<evidence type="ECO:0000256" key="2">
    <source>
        <dbReference type="ARBA" id="ARBA00007103"/>
    </source>
</evidence>
<comment type="caution">
    <text evidence="9">The sequence shown here is derived from an EMBL/GenBank/DDBJ whole genome shotgun (WGS) entry which is preliminary data.</text>
</comment>
<feature type="region of interest" description="Disordered" evidence="7">
    <location>
        <begin position="214"/>
        <end position="255"/>
    </location>
</feature>
<keyword evidence="3" id="KW-0663">Pyridoxal phosphate</keyword>
<gene>
    <name evidence="9" type="ORF">IHV25_00710</name>
</gene>
<evidence type="ECO:0000256" key="5">
    <source>
        <dbReference type="ARBA" id="ARBA00078257"/>
    </source>
</evidence>
<protein>
    <recommendedName>
        <fullName evidence="4">Cysteine synthase B</fullName>
    </recommendedName>
    <alternativeName>
        <fullName evidence="5">O-acetylserine (thiol)-lyase B</fullName>
    </alternativeName>
    <alternativeName>
        <fullName evidence="6">O-acetylserine sulfhydrylase B</fullName>
    </alternativeName>
</protein>
<feature type="compositionally biased region" description="Low complexity" evidence="7">
    <location>
        <begin position="223"/>
        <end position="233"/>
    </location>
</feature>
<feature type="compositionally biased region" description="Gly residues" evidence="7">
    <location>
        <begin position="234"/>
        <end position="246"/>
    </location>
</feature>
<evidence type="ECO:0000259" key="8">
    <source>
        <dbReference type="Pfam" id="PF00291"/>
    </source>
</evidence>
<proteinExistence type="inferred from homology"/>
<dbReference type="InterPro" id="IPR001926">
    <property type="entry name" value="TrpB-like_PALP"/>
</dbReference>
<accession>A0A8J6YKN7</accession>
<dbReference type="Proteomes" id="UP000631034">
    <property type="component" value="Unassembled WGS sequence"/>
</dbReference>
<evidence type="ECO:0000256" key="7">
    <source>
        <dbReference type="SAM" id="MobiDB-lite"/>
    </source>
</evidence>
<dbReference type="Pfam" id="PF00291">
    <property type="entry name" value="PALP"/>
    <property type="match status" value="1"/>
</dbReference>
<feature type="domain" description="Tryptophan synthase beta chain-like PALP" evidence="8">
    <location>
        <begin position="22"/>
        <end position="311"/>
    </location>
</feature>
<dbReference type="EMBL" id="JACZHT010000001">
    <property type="protein sequence ID" value="MBE1236178.1"/>
    <property type="molecule type" value="Genomic_DNA"/>
</dbReference>
<name>A0A8J6YKN7_9PROT</name>
<dbReference type="CDD" id="cd01561">
    <property type="entry name" value="CBS_like"/>
    <property type="match status" value="1"/>
</dbReference>
<comment type="similarity">
    <text evidence="2">Belongs to the cysteine synthase/cystathionine beta-synthase family.</text>
</comment>
<dbReference type="GO" id="GO:0044272">
    <property type="term" value="P:sulfur compound biosynthetic process"/>
    <property type="evidence" value="ECO:0007669"/>
    <property type="project" value="UniProtKB-ARBA"/>
</dbReference>
<dbReference type="InterPro" id="IPR050214">
    <property type="entry name" value="Cys_Synth/Cystath_Beta-Synth"/>
</dbReference>
<keyword evidence="10" id="KW-1185">Reference proteome</keyword>
<sequence>MNSPFSDPPLRPDARIADTLAGLIGPTPLVRLGRFSSAHTLPFELLAKLEFLSPLGSVKDRTALGMVTAAERSGHLKPGGTVVEATGGNLALSLASLCAARGYRLVLVLPESVSLDRRRFLSHFGAEIVLTPASRGADGARERAVELQASVPGMVMLSWSHAEAGAEMHRRTTGLEIWEDTAGAVDGVIGALGTGATLSGVSRALKERKPGVQIVGTGPLEDAPSGGSAARPGPGAGPAGRGGVGSRPGTPRADGVDEVVHVPLETALAMAQSVARLEGLPAGISSGAVLAAAVALARRPGWDGRTVVAILASGAERYLSTPLFDEIPPGAHPSPSGSGGVAAPFSAGFPSG</sequence>
<dbReference type="PANTHER" id="PTHR10314">
    <property type="entry name" value="CYSTATHIONINE BETA-SYNTHASE"/>
    <property type="match status" value="1"/>
</dbReference>
<feature type="compositionally biased region" description="Low complexity" evidence="7">
    <location>
        <begin position="333"/>
        <end position="352"/>
    </location>
</feature>
<feature type="region of interest" description="Disordered" evidence="7">
    <location>
        <begin position="329"/>
        <end position="352"/>
    </location>
</feature>
<dbReference type="RefSeq" id="WP_192533053.1">
    <property type="nucleotide sequence ID" value="NZ_JACZHT010000001.1"/>
</dbReference>
<evidence type="ECO:0000256" key="3">
    <source>
        <dbReference type="ARBA" id="ARBA00022898"/>
    </source>
</evidence>
<evidence type="ECO:0000313" key="10">
    <source>
        <dbReference type="Proteomes" id="UP000631034"/>
    </source>
</evidence>
<organism evidence="9 10">
    <name type="scientific">Phaeovibrio sulfidiphilus</name>
    <dbReference type="NCBI Taxonomy" id="1220600"/>
    <lineage>
        <taxon>Bacteria</taxon>
        <taxon>Pseudomonadati</taxon>
        <taxon>Pseudomonadota</taxon>
        <taxon>Alphaproteobacteria</taxon>
        <taxon>Rhodospirillales</taxon>
        <taxon>Rhodospirillaceae</taxon>
        <taxon>Phaeovibrio</taxon>
    </lineage>
</organism>
<dbReference type="SUPFAM" id="SSF53686">
    <property type="entry name" value="Tryptophan synthase beta subunit-like PLP-dependent enzymes"/>
    <property type="match status" value="1"/>
</dbReference>